<keyword evidence="9 17" id="KW-0809">Transit peptide</keyword>
<dbReference type="InterPro" id="IPR039386">
    <property type="entry name" value="Homoaconitase_swivel"/>
</dbReference>
<dbReference type="InterPro" id="IPR036008">
    <property type="entry name" value="Aconitase_4Fe-4S_dom"/>
</dbReference>
<keyword evidence="14 17" id="KW-0456">Lyase</keyword>
<name>A0AAN6RVE8_9PEZI</name>
<dbReference type="InterPro" id="IPR004418">
    <property type="entry name" value="Homoaconitase_mito"/>
</dbReference>
<dbReference type="GO" id="GO:0046872">
    <property type="term" value="F:metal ion binding"/>
    <property type="evidence" value="ECO:0007669"/>
    <property type="project" value="UniProtKB-UniRule"/>
</dbReference>
<evidence type="ECO:0000256" key="4">
    <source>
        <dbReference type="ARBA" id="ARBA00007185"/>
    </source>
</evidence>
<comment type="subcellular location">
    <subcellularLocation>
        <location evidence="2 17">Mitochondrion</location>
    </subcellularLocation>
</comment>
<evidence type="ECO:0000256" key="2">
    <source>
        <dbReference type="ARBA" id="ARBA00004173"/>
    </source>
</evidence>
<dbReference type="Gene3D" id="3.30.499.10">
    <property type="entry name" value="Aconitase, domain 3"/>
    <property type="match status" value="2"/>
</dbReference>
<dbReference type="PRINTS" id="PR00415">
    <property type="entry name" value="ACONITASE"/>
</dbReference>
<dbReference type="AlphaFoldDB" id="A0AAN6RVE8"/>
<feature type="domain" description="Aconitase A/isopropylmalate dehydratase small subunit swivel" evidence="19">
    <location>
        <begin position="533"/>
        <end position="654"/>
    </location>
</feature>
<evidence type="ECO:0000313" key="21">
    <source>
        <dbReference type="Proteomes" id="UP001303889"/>
    </source>
</evidence>
<keyword evidence="11 17" id="KW-0411">Iron-sulfur</keyword>
<evidence type="ECO:0000256" key="9">
    <source>
        <dbReference type="ARBA" id="ARBA00022946"/>
    </source>
</evidence>
<dbReference type="GO" id="GO:0004409">
    <property type="term" value="F:homoaconitate hydratase activity"/>
    <property type="evidence" value="ECO:0007669"/>
    <property type="project" value="UniProtKB-UniRule"/>
</dbReference>
<evidence type="ECO:0000259" key="19">
    <source>
        <dbReference type="Pfam" id="PF00694"/>
    </source>
</evidence>
<dbReference type="GO" id="GO:0019878">
    <property type="term" value="P:lysine biosynthetic process via aminoadipic acid"/>
    <property type="evidence" value="ECO:0007669"/>
    <property type="project" value="UniProtKB-UniRule"/>
</dbReference>
<accession>A0AAN6RVE8</accession>
<dbReference type="SUPFAM" id="SSF53732">
    <property type="entry name" value="Aconitase iron-sulfur domain"/>
    <property type="match status" value="1"/>
</dbReference>
<dbReference type="EMBL" id="MU855423">
    <property type="protein sequence ID" value="KAK3903918.1"/>
    <property type="molecule type" value="Genomic_DNA"/>
</dbReference>
<dbReference type="Gene3D" id="3.20.19.10">
    <property type="entry name" value="Aconitase, domain 4"/>
    <property type="match status" value="1"/>
</dbReference>
<dbReference type="InterPro" id="IPR015931">
    <property type="entry name" value="Acnase/IPM_dHydase_lsu_aba_1/3"/>
</dbReference>
<dbReference type="InterPro" id="IPR015928">
    <property type="entry name" value="Aconitase/3IPM_dehydase_swvl"/>
</dbReference>
<keyword evidence="12 17" id="KW-0496">Mitochondrion</keyword>
<reference evidence="20" key="1">
    <citation type="journal article" date="2023" name="Mol. Phylogenet. Evol.">
        <title>Genome-scale phylogeny and comparative genomics of the fungal order Sordariales.</title>
        <authorList>
            <person name="Hensen N."/>
            <person name="Bonometti L."/>
            <person name="Westerberg I."/>
            <person name="Brannstrom I.O."/>
            <person name="Guillou S."/>
            <person name="Cros-Aarteil S."/>
            <person name="Calhoun S."/>
            <person name="Haridas S."/>
            <person name="Kuo A."/>
            <person name="Mondo S."/>
            <person name="Pangilinan J."/>
            <person name="Riley R."/>
            <person name="LaButti K."/>
            <person name="Andreopoulos B."/>
            <person name="Lipzen A."/>
            <person name="Chen C."/>
            <person name="Yan M."/>
            <person name="Daum C."/>
            <person name="Ng V."/>
            <person name="Clum A."/>
            <person name="Steindorff A."/>
            <person name="Ohm R.A."/>
            <person name="Martin F."/>
            <person name="Silar P."/>
            <person name="Natvig D.O."/>
            <person name="Lalanne C."/>
            <person name="Gautier V."/>
            <person name="Ament-Velasquez S.L."/>
            <person name="Kruys A."/>
            <person name="Hutchinson M.I."/>
            <person name="Powell A.J."/>
            <person name="Barry K."/>
            <person name="Miller A.N."/>
            <person name="Grigoriev I.V."/>
            <person name="Debuchy R."/>
            <person name="Gladieux P."/>
            <person name="Hiltunen Thoren M."/>
            <person name="Johannesson H."/>
        </authorList>
    </citation>
    <scope>NUCLEOTIDE SEQUENCE</scope>
    <source>
        <strain evidence="20">CBS 103.79</strain>
    </source>
</reference>
<dbReference type="Pfam" id="PF00694">
    <property type="entry name" value="Aconitase_C"/>
    <property type="match status" value="1"/>
</dbReference>
<evidence type="ECO:0000256" key="7">
    <source>
        <dbReference type="ARBA" id="ARBA00022605"/>
    </source>
</evidence>
<keyword evidence="7 17" id="KW-0028">Amino-acid biosynthesis</keyword>
<evidence type="ECO:0000313" key="20">
    <source>
        <dbReference type="EMBL" id="KAK3903918.1"/>
    </source>
</evidence>
<dbReference type="NCBIfam" id="TIGR00139">
    <property type="entry name" value="h_aconitase"/>
    <property type="match status" value="1"/>
</dbReference>
<evidence type="ECO:0000256" key="1">
    <source>
        <dbReference type="ARBA" id="ARBA00003422"/>
    </source>
</evidence>
<proteinExistence type="inferred from homology"/>
<evidence type="ECO:0000256" key="6">
    <source>
        <dbReference type="ARBA" id="ARBA00021560"/>
    </source>
</evidence>
<evidence type="ECO:0000256" key="17">
    <source>
        <dbReference type="RuleBase" id="RU362038"/>
    </source>
</evidence>
<dbReference type="InterPro" id="IPR000573">
    <property type="entry name" value="AconitaseA/IPMdHydase_ssu_swvl"/>
</dbReference>
<dbReference type="SUPFAM" id="SSF52016">
    <property type="entry name" value="LeuD/IlvD-like"/>
    <property type="match status" value="1"/>
</dbReference>
<reference evidence="20" key="2">
    <citation type="submission" date="2023-05" db="EMBL/GenBank/DDBJ databases">
        <authorList>
            <consortium name="Lawrence Berkeley National Laboratory"/>
            <person name="Steindorff A."/>
            <person name="Hensen N."/>
            <person name="Bonometti L."/>
            <person name="Westerberg I."/>
            <person name="Brannstrom I.O."/>
            <person name="Guillou S."/>
            <person name="Cros-Aarteil S."/>
            <person name="Calhoun S."/>
            <person name="Haridas S."/>
            <person name="Kuo A."/>
            <person name="Mondo S."/>
            <person name="Pangilinan J."/>
            <person name="Riley R."/>
            <person name="Labutti K."/>
            <person name="Andreopoulos B."/>
            <person name="Lipzen A."/>
            <person name="Chen C."/>
            <person name="Yanf M."/>
            <person name="Daum C."/>
            <person name="Ng V."/>
            <person name="Clum A."/>
            <person name="Ohm R."/>
            <person name="Martin F."/>
            <person name="Silar P."/>
            <person name="Natvig D."/>
            <person name="Lalanne C."/>
            <person name="Gautier V."/>
            <person name="Ament-Velasquez S.L."/>
            <person name="Kruys A."/>
            <person name="Hutchinson M.I."/>
            <person name="Powell A.J."/>
            <person name="Barry K."/>
            <person name="Miller A.N."/>
            <person name="Grigoriev I.V."/>
            <person name="Debuchy R."/>
            <person name="Gladieux P."/>
            <person name="Thoren M.H."/>
            <person name="Johannesson H."/>
        </authorList>
    </citation>
    <scope>NUCLEOTIDE SEQUENCE</scope>
    <source>
        <strain evidence="20">CBS 103.79</strain>
    </source>
</reference>
<organism evidence="20 21">
    <name type="scientific">Staphylotrichum tortipilum</name>
    <dbReference type="NCBI Taxonomy" id="2831512"/>
    <lineage>
        <taxon>Eukaryota</taxon>
        <taxon>Fungi</taxon>
        <taxon>Dikarya</taxon>
        <taxon>Ascomycota</taxon>
        <taxon>Pezizomycotina</taxon>
        <taxon>Sordariomycetes</taxon>
        <taxon>Sordariomycetidae</taxon>
        <taxon>Sordariales</taxon>
        <taxon>Chaetomiaceae</taxon>
        <taxon>Staphylotrichum</taxon>
    </lineage>
</organism>
<evidence type="ECO:0000256" key="5">
    <source>
        <dbReference type="ARBA" id="ARBA00012022"/>
    </source>
</evidence>
<dbReference type="Proteomes" id="UP001303889">
    <property type="component" value="Unassembled WGS sequence"/>
</dbReference>
<keyword evidence="13 17" id="KW-0457">Lysine biosynthesis</keyword>
<dbReference type="PROSITE" id="PS00450">
    <property type="entry name" value="ACONITASE_1"/>
    <property type="match status" value="1"/>
</dbReference>
<dbReference type="PANTHER" id="PTHR43822:SF2">
    <property type="entry name" value="HOMOACONITASE, MITOCHONDRIAL"/>
    <property type="match status" value="1"/>
</dbReference>
<comment type="pathway">
    <text evidence="3 17">Amino-acid biosynthesis; L-lysine biosynthesis via AAA pathway; L-alpha-aminoadipate from 2-oxoglutarate: step 3/5.</text>
</comment>
<dbReference type="CDD" id="cd01674">
    <property type="entry name" value="Homoaconitase_Swivel"/>
    <property type="match status" value="1"/>
</dbReference>
<comment type="cofactor">
    <cofactor evidence="17">
        <name>[4Fe-4S] cluster</name>
        <dbReference type="ChEBI" id="CHEBI:49883"/>
    </cofactor>
    <text evidence="17">Binds 1 [4Fe-4S] cluster per subunit.</text>
</comment>
<evidence type="ECO:0000256" key="16">
    <source>
        <dbReference type="ARBA" id="ARBA00032706"/>
    </source>
</evidence>
<dbReference type="FunFam" id="3.30.499.10:FF:000013">
    <property type="entry name" value="Homoaconitase, mitochondrial"/>
    <property type="match status" value="1"/>
</dbReference>
<dbReference type="InterPro" id="IPR050067">
    <property type="entry name" value="IPM_dehydratase_rel_enz"/>
</dbReference>
<evidence type="ECO:0000256" key="13">
    <source>
        <dbReference type="ARBA" id="ARBA00023154"/>
    </source>
</evidence>
<evidence type="ECO:0000256" key="8">
    <source>
        <dbReference type="ARBA" id="ARBA00022723"/>
    </source>
</evidence>
<sequence length="733" mass="78431">MLSSMWTRSAGLARRPARLPTTLRQLSTSTPRGAAQTLTEKIVEKYAVLEAGKPAPRPGDYVGLSPAYCMTHDNSGAVLSKFRQMGATKVHNPDQLVFTLDHDVQNTSAANLKKYAGIESFANEQGVVFYPKGRGIGHQIMVEEGYSWPGTMAVASDSHSNMYGGIGCLGTPIVRTDAMAIWQSGRTWYQLAPVAKLTLTGQAPAGVTGKDIILALCTLFKSDVLNHAVEVSASPETLASLPIDSRLTISNMSTEWGALSCLFPIDATLEKWLRQKADEATRNDRRSTKNRISHKRIDELFANPLQADRDAVYAKQLYLDLSTLSPYVTGPDSVKVAAPLHEIAPQNIKIDRAYLISCTNSRASDIARAAQVFRDAAAANPGVKPKIADGVKFYISAASAPEQEAAEAAGDWQVLVEAGADPMPSGCAQCIGLGAGLLEAGQVGISASNRNFKGRMGSRDAQAYLASPEVVAASALAGTITGPGAYQVPADWRGVEYGYGSGKAPTTEDQIANIVEQMDSLIERVESAVGEGEAAQNEILPGFPEKITGQITWLDFDNLNTDGIYPGTLTYRDDVTKEEMAKACMQNYDPEFGSIASAGDILVSGYNFGTGSSREQAATAILAKQIPLIVAGSFGNIFSRNGINNGLVGLEVPRLTERLRERFAAKDGEKPALTRKTGWTLTWDVRKSVVEVQEGPDGEKWSEKVGTLPPTVQAIIAAGGLEAWTRAQVAKGQ</sequence>
<comment type="catalytic activity">
    <reaction evidence="15 17">
        <text>(2R,3S)-homoisocitrate = cis-homoaconitate + H2O</text>
        <dbReference type="Rhea" id="RHEA:15485"/>
        <dbReference type="ChEBI" id="CHEBI:15377"/>
        <dbReference type="ChEBI" id="CHEBI:15404"/>
        <dbReference type="ChEBI" id="CHEBI:58174"/>
        <dbReference type="EC" id="4.2.1.36"/>
    </reaction>
</comment>
<keyword evidence="10 17" id="KW-0408">Iron</keyword>
<evidence type="ECO:0000256" key="3">
    <source>
        <dbReference type="ARBA" id="ARBA00005106"/>
    </source>
</evidence>
<comment type="caution">
    <text evidence="20">The sequence shown here is derived from an EMBL/GenBank/DDBJ whole genome shotgun (WGS) entry which is preliminary data.</text>
</comment>
<evidence type="ECO:0000256" key="14">
    <source>
        <dbReference type="ARBA" id="ARBA00023239"/>
    </source>
</evidence>
<dbReference type="InterPro" id="IPR001030">
    <property type="entry name" value="Acoase/IPM_deHydtase_lsu_aba"/>
</dbReference>
<dbReference type="InterPro" id="IPR018136">
    <property type="entry name" value="Aconitase_4Fe-4S_BS"/>
</dbReference>
<keyword evidence="8 17" id="KW-0479">Metal-binding</keyword>
<comment type="similarity">
    <text evidence="4 17">Belongs to the aconitase/IPM isomerase family.</text>
</comment>
<evidence type="ECO:0000256" key="10">
    <source>
        <dbReference type="ARBA" id="ARBA00023004"/>
    </source>
</evidence>
<feature type="domain" description="Aconitase/3-isopropylmalate dehydratase large subunit alpha/beta/alpha" evidence="18">
    <location>
        <begin position="59"/>
        <end position="478"/>
    </location>
</feature>
<keyword evidence="21" id="KW-1185">Reference proteome</keyword>
<dbReference type="EC" id="4.2.1.36" evidence="5 17"/>
<dbReference type="GO" id="GO:0005739">
    <property type="term" value="C:mitochondrion"/>
    <property type="evidence" value="ECO:0007669"/>
    <property type="project" value="UniProtKB-SubCell"/>
</dbReference>
<evidence type="ECO:0000259" key="18">
    <source>
        <dbReference type="Pfam" id="PF00330"/>
    </source>
</evidence>
<evidence type="ECO:0000256" key="12">
    <source>
        <dbReference type="ARBA" id="ARBA00023128"/>
    </source>
</evidence>
<gene>
    <name evidence="20" type="ORF">C8A05DRAFT_32335</name>
</gene>
<comment type="function">
    <text evidence="1 17">Catalyzes the reversible hydration of cis-homoaconitate to (2R,3S)-homoisocitrate, a step in the alpha-aminoadipate pathway for lysine biosynthesis.</text>
</comment>
<evidence type="ECO:0000256" key="11">
    <source>
        <dbReference type="ARBA" id="ARBA00023014"/>
    </source>
</evidence>
<dbReference type="GO" id="GO:0051539">
    <property type="term" value="F:4 iron, 4 sulfur cluster binding"/>
    <property type="evidence" value="ECO:0007669"/>
    <property type="project" value="UniProtKB-UniRule"/>
</dbReference>
<dbReference type="Pfam" id="PF00330">
    <property type="entry name" value="Aconitase"/>
    <property type="match status" value="1"/>
</dbReference>
<protein>
    <recommendedName>
        <fullName evidence="6 17">Homoaconitase, mitochondrial</fullName>
        <ecNumber evidence="5 17">4.2.1.36</ecNumber>
    </recommendedName>
    <alternativeName>
        <fullName evidence="16 17">Homoaconitate hydratase</fullName>
    </alternativeName>
</protein>
<dbReference type="PANTHER" id="PTHR43822">
    <property type="entry name" value="HOMOACONITASE, MITOCHONDRIAL-RELATED"/>
    <property type="match status" value="1"/>
</dbReference>
<evidence type="ECO:0000256" key="15">
    <source>
        <dbReference type="ARBA" id="ARBA00029338"/>
    </source>
</evidence>